<proteinExistence type="predicted"/>
<reference evidence="1" key="1">
    <citation type="submission" date="2023-01" db="EMBL/GenBank/DDBJ databases">
        <title>Complete genome sequence of Planctobacterium marinum strain Dej080120_11.</title>
        <authorList>
            <person name="Ueki S."/>
            <person name="Maruyama F."/>
        </authorList>
    </citation>
    <scope>NUCLEOTIDE SEQUENCE</scope>
    <source>
        <strain evidence="1">Dej080120_11</strain>
    </source>
</reference>
<keyword evidence="2" id="KW-1185">Reference proteome</keyword>
<evidence type="ECO:0000313" key="2">
    <source>
        <dbReference type="Proteomes" id="UP001333710"/>
    </source>
</evidence>
<name>A0AA48KTK7_9ALTE</name>
<gene>
    <name evidence="1" type="ORF">MACH26_38030</name>
</gene>
<dbReference type="Proteomes" id="UP001333710">
    <property type="component" value="Chromosome"/>
</dbReference>
<organism evidence="1 2">
    <name type="scientific">Planctobacterium marinum</name>
    <dbReference type="NCBI Taxonomy" id="1631968"/>
    <lineage>
        <taxon>Bacteria</taxon>
        <taxon>Pseudomonadati</taxon>
        <taxon>Pseudomonadota</taxon>
        <taxon>Gammaproteobacteria</taxon>
        <taxon>Alteromonadales</taxon>
        <taxon>Alteromonadaceae</taxon>
        <taxon>Planctobacterium</taxon>
    </lineage>
</organism>
<dbReference type="AlphaFoldDB" id="A0AA48KTK7"/>
<dbReference type="KEGG" id="pmaw:MACH26_38030"/>
<protein>
    <submittedName>
        <fullName evidence="1">Uncharacterized protein</fullName>
    </submittedName>
</protein>
<dbReference type="EMBL" id="AP027272">
    <property type="protein sequence ID" value="BDX08282.1"/>
    <property type="molecule type" value="Genomic_DNA"/>
</dbReference>
<accession>A0AA48KTK7</accession>
<dbReference type="RefSeq" id="WP_338294354.1">
    <property type="nucleotide sequence ID" value="NZ_AP027272.1"/>
</dbReference>
<evidence type="ECO:0000313" key="1">
    <source>
        <dbReference type="EMBL" id="BDX08282.1"/>
    </source>
</evidence>
<sequence length="98" mass="10727">MKLIKLLLLCSLAWLLTGGSVSTRRAYRKKLKQRLKKQVTSSLTTNLLTHPIAEAQLVVVIDWLLGKGSCSSAAMAEHVERTTKGLHLVCLGINSVQS</sequence>